<keyword evidence="1" id="KW-1133">Transmembrane helix</keyword>
<dbReference type="Proteomes" id="UP000309601">
    <property type="component" value="Unassembled WGS sequence"/>
</dbReference>
<evidence type="ECO:0000313" key="8">
    <source>
        <dbReference type="Proteomes" id="UP000307169"/>
    </source>
</evidence>
<accession>A0A4T0Q276</accession>
<evidence type="ECO:0000313" key="3">
    <source>
        <dbReference type="EMBL" id="TIC02005.1"/>
    </source>
</evidence>
<keyword evidence="1" id="KW-0812">Transmembrane</keyword>
<evidence type="ECO:0000313" key="11">
    <source>
        <dbReference type="Proteomes" id="UP000310708"/>
    </source>
</evidence>
<reference evidence="7 8" key="1">
    <citation type="submission" date="2019-03" db="EMBL/GenBank/DDBJ databases">
        <title>Sequencing 25 genomes of Wallemia mellicola.</title>
        <authorList>
            <person name="Gostincar C."/>
        </authorList>
    </citation>
    <scope>NUCLEOTIDE SEQUENCE [LARGE SCALE GENOMIC DNA]</scope>
    <source>
        <strain evidence="3 8">EXF-1262</strain>
        <strain evidence="5 9">EXF-1274</strain>
        <strain evidence="2 10">EXF-6152</strain>
        <strain evidence="6 11">EXF-757</strain>
        <strain evidence="4 7">EXF-8738</strain>
    </source>
</reference>
<dbReference type="EMBL" id="SPRO01000004">
    <property type="protein sequence ID" value="TIC33598.1"/>
    <property type="molecule type" value="Genomic_DNA"/>
</dbReference>
<dbReference type="AlphaFoldDB" id="A0A4T0Q276"/>
<evidence type="ECO:0000313" key="6">
    <source>
        <dbReference type="EMBL" id="TIC67145.1"/>
    </source>
</evidence>
<name>A0A4T0Q276_9BASI</name>
<evidence type="ECO:0000313" key="10">
    <source>
        <dbReference type="Proteomes" id="UP000310685"/>
    </source>
</evidence>
<dbReference type="Proteomes" id="UP000307169">
    <property type="component" value="Unassembled WGS sequence"/>
</dbReference>
<evidence type="ECO:0000256" key="1">
    <source>
        <dbReference type="SAM" id="Phobius"/>
    </source>
</evidence>
<dbReference type="Proteomes" id="UP000310708">
    <property type="component" value="Unassembled WGS sequence"/>
</dbReference>
<organism evidence="3 8">
    <name type="scientific">Wallemia mellicola</name>
    <dbReference type="NCBI Taxonomy" id="1708541"/>
    <lineage>
        <taxon>Eukaryota</taxon>
        <taxon>Fungi</taxon>
        <taxon>Dikarya</taxon>
        <taxon>Basidiomycota</taxon>
        <taxon>Wallemiomycotina</taxon>
        <taxon>Wallemiomycetes</taxon>
        <taxon>Wallemiales</taxon>
        <taxon>Wallemiaceae</taxon>
        <taxon>Wallemia</taxon>
    </lineage>
</organism>
<dbReference type="Proteomes" id="UP000310685">
    <property type="component" value="Unassembled WGS sequence"/>
</dbReference>
<dbReference type="EMBL" id="SPRC01000014">
    <property type="protein sequence ID" value="TIB80715.1"/>
    <property type="molecule type" value="Genomic_DNA"/>
</dbReference>
<evidence type="ECO:0000313" key="4">
    <source>
        <dbReference type="EMBL" id="TIC33598.1"/>
    </source>
</evidence>
<feature type="transmembrane region" description="Helical" evidence="1">
    <location>
        <begin position="24"/>
        <end position="44"/>
    </location>
</feature>
<evidence type="ECO:0000313" key="5">
    <source>
        <dbReference type="EMBL" id="TIC66443.1"/>
    </source>
</evidence>
<evidence type="ECO:0000313" key="7">
    <source>
        <dbReference type="Proteomes" id="UP000305647"/>
    </source>
</evidence>
<keyword evidence="1" id="KW-0472">Membrane</keyword>
<dbReference type="OMA" id="SMAGTIW"/>
<dbReference type="EMBL" id="SPRX01000013">
    <property type="protein sequence ID" value="TIC67145.1"/>
    <property type="molecule type" value="Genomic_DNA"/>
</dbReference>
<sequence>MTSTDAKKKDDTATQSKGLSKASIAGVSVLAFVCVSASMGATIYRSMRARNKARQALIDFRSNYHIEKKPAPMPSSLRSHPTLDNSGGVLKEDTGGHFTYGDAAKSLGIATAIVGTLAGVSGYYLINQFNLSNIEDTRTKLNGLIRTHFKTLYESIHKGDNEEDDIPEDAREFAQQFYDEPNNDRQV</sequence>
<dbReference type="EMBL" id="SPRW01000016">
    <property type="protein sequence ID" value="TIC66443.1"/>
    <property type="molecule type" value="Genomic_DNA"/>
</dbReference>
<comment type="caution">
    <text evidence="3">The sequence shown here is derived from an EMBL/GenBank/DDBJ whole genome shotgun (WGS) entry which is preliminary data.</text>
</comment>
<proteinExistence type="predicted"/>
<gene>
    <name evidence="6" type="ORF">E3Q01_01396</name>
    <name evidence="5" type="ORF">E3Q02_01798</name>
    <name evidence="4" type="ORF">E3Q10_00678</name>
    <name evidence="3" type="ORF">E3Q17_01651</name>
    <name evidence="2" type="ORF">E3Q22_01809</name>
</gene>
<evidence type="ECO:0008006" key="12">
    <source>
        <dbReference type="Google" id="ProtNLM"/>
    </source>
</evidence>
<dbReference type="EMBL" id="SPRH01000014">
    <property type="protein sequence ID" value="TIC02005.1"/>
    <property type="molecule type" value="Genomic_DNA"/>
</dbReference>
<evidence type="ECO:0000313" key="9">
    <source>
        <dbReference type="Proteomes" id="UP000309601"/>
    </source>
</evidence>
<evidence type="ECO:0000313" key="2">
    <source>
        <dbReference type="EMBL" id="TIB80715.1"/>
    </source>
</evidence>
<feature type="transmembrane region" description="Helical" evidence="1">
    <location>
        <begin position="107"/>
        <end position="126"/>
    </location>
</feature>
<protein>
    <recommendedName>
        <fullName evidence="12">Transmembrane protein 242</fullName>
    </recommendedName>
</protein>
<dbReference type="Proteomes" id="UP000305647">
    <property type="component" value="Unassembled WGS sequence"/>
</dbReference>